<keyword evidence="4" id="KW-0677">Repeat</keyword>
<proteinExistence type="predicted"/>
<dbReference type="SMART" id="SM00220">
    <property type="entry name" value="S_TKc"/>
    <property type="match status" value="1"/>
</dbReference>
<feature type="domain" description="PASTA" evidence="13">
    <location>
        <begin position="374"/>
        <end position="437"/>
    </location>
</feature>
<keyword evidence="11" id="KW-0472">Membrane</keyword>
<gene>
    <name evidence="14" type="primary">pknB_1</name>
    <name evidence="14" type="ORF">SAMEA4475696_00417</name>
</gene>
<comment type="catalytic activity">
    <reaction evidence="9">
        <text>L-seryl-[protein] + ATP = O-phospho-L-seryl-[protein] + ADP + H(+)</text>
        <dbReference type="Rhea" id="RHEA:17989"/>
        <dbReference type="Rhea" id="RHEA-COMP:9863"/>
        <dbReference type="Rhea" id="RHEA-COMP:11604"/>
        <dbReference type="ChEBI" id="CHEBI:15378"/>
        <dbReference type="ChEBI" id="CHEBI:29999"/>
        <dbReference type="ChEBI" id="CHEBI:30616"/>
        <dbReference type="ChEBI" id="CHEBI:83421"/>
        <dbReference type="ChEBI" id="CHEBI:456216"/>
        <dbReference type="EC" id="2.7.11.1"/>
    </reaction>
</comment>
<organism evidence="14 15">
    <name type="scientific">Dermatophilus congolensis</name>
    <dbReference type="NCBI Taxonomy" id="1863"/>
    <lineage>
        <taxon>Bacteria</taxon>
        <taxon>Bacillati</taxon>
        <taxon>Actinomycetota</taxon>
        <taxon>Actinomycetes</taxon>
        <taxon>Micrococcales</taxon>
        <taxon>Dermatophilaceae</taxon>
        <taxon>Dermatophilus</taxon>
    </lineage>
</organism>
<evidence type="ECO:0000256" key="1">
    <source>
        <dbReference type="ARBA" id="ARBA00012513"/>
    </source>
</evidence>
<dbReference type="GO" id="GO:0005524">
    <property type="term" value="F:ATP binding"/>
    <property type="evidence" value="ECO:0007669"/>
    <property type="project" value="UniProtKB-KW"/>
</dbReference>
<dbReference type="Pfam" id="PF03793">
    <property type="entry name" value="PASTA"/>
    <property type="match status" value="1"/>
</dbReference>
<evidence type="ECO:0000313" key="15">
    <source>
        <dbReference type="Proteomes" id="UP000242637"/>
    </source>
</evidence>
<dbReference type="InterPro" id="IPR000719">
    <property type="entry name" value="Prot_kinase_dom"/>
</dbReference>
<dbReference type="CDD" id="cd14014">
    <property type="entry name" value="STKc_PknB_like"/>
    <property type="match status" value="1"/>
</dbReference>
<keyword evidence="15" id="KW-1185">Reference proteome</keyword>
<reference evidence="14 15" key="1">
    <citation type="submission" date="2017-06" db="EMBL/GenBank/DDBJ databases">
        <authorList>
            <consortium name="Pathogen Informatics"/>
        </authorList>
    </citation>
    <scope>NUCLEOTIDE SEQUENCE [LARGE SCALE GENOMIC DNA]</scope>
    <source>
        <strain evidence="14 15">NCTC13039</strain>
    </source>
</reference>
<keyword evidence="2" id="KW-0723">Serine/threonine-protein kinase</keyword>
<evidence type="ECO:0000256" key="9">
    <source>
        <dbReference type="ARBA" id="ARBA00048679"/>
    </source>
</evidence>
<feature type="compositionally biased region" description="Polar residues" evidence="10">
    <location>
        <begin position="449"/>
        <end position="475"/>
    </location>
</feature>
<dbReference type="KEGG" id="dco:SAMEA4475696_0417"/>
<dbReference type="GO" id="GO:0106310">
    <property type="term" value="F:protein serine kinase activity"/>
    <property type="evidence" value="ECO:0007669"/>
    <property type="project" value="RHEA"/>
</dbReference>
<dbReference type="EMBL" id="LT906453">
    <property type="protein sequence ID" value="SNV18299.1"/>
    <property type="molecule type" value="Genomic_DNA"/>
</dbReference>
<evidence type="ECO:0000256" key="2">
    <source>
        <dbReference type="ARBA" id="ARBA00022527"/>
    </source>
</evidence>
<evidence type="ECO:0000256" key="3">
    <source>
        <dbReference type="ARBA" id="ARBA00022679"/>
    </source>
</evidence>
<dbReference type="Gene3D" id="3.30.200.20">
    <property type="entry name" value="Phosphorylase Kinase, domain 1"/>
    <property type="match status" value="1"/>
</dbReference>
<dbReference type="InterPro" id="IPR008271">
    <property type="entry name" value="Ser/Thr_kinase_AS"/>
</dbReference>
<dbReference type="GO" id="GO:0045717">
    <property type="term" value="P:negative regulation of fatty acid biosynthetic process"/>
    <property type="evidence" value="ECO:0007669"/>
    <property type="project" value="UniProtKB-ARBA"/>
</dbReference>
<keyword evidence="7" id="KW-0067">ATP-binding</keyword>
<dbReference type="EC" id="2.7.11.1" evidence="1"/>
<dbReference type="STRING" id="1121387.GCA_000429885_01299"/>
<dbReference type="FunFam" id="1.10.510.10:FF:000021">
    <property type="entry name" value="Serine/threonine protein kinase"/>
    <property type="match status" value="1"/>
</dbReference>
<sequence length="531" mass="55941">MRYETGLEFGNRYTLGDRIAVGGMGEVWRARDKVLERDVAIKLLSPTLAGQPGFAQRFREEARNSAALGHPNIANVYDYGEDSGAHWLVMELVEGNNLAHILKDEVRIDPDRTSSILAQAALGLQAAHDAGVIHRDVKTANIIIRNDGVAKITDFGISRAIDAVPITRTGEVMGTAQYISPEQATGKPVGPASDIYSLGVVAYEMVAGHRPFEETSPVATAMAHVQDPVPPLPGWVPEDLSTVIMSCLNKAPEDRPASAGDLARMLTGGPSAAGLLATQRITQPGSGQRITTRPQTHPVPTYYEDDVEEAPRNKTWLWFLIAIAVIGLLIFGGMASGLLGGGSKTPDSPETISPTSTAPTTSSPSSTTADSSGESSTIDARDYIGLTADEASAKLRERGFVPKINHIDAPQSAETVVSIDPTGSVSKGSEVKLNVSRGKGSGSSKPGSTATVTVTQAPSHTRTQNPAPSDKQPPSDQEPDSSDKNPDNSGKQDPAPPGGGANGFPHMHSAQQDQSAQQDATPLDEGMAQDK</sequence>
<feature type="domain" description="Protein kinase" evidence="12">
    <location>
        <begin position="13"/>
        <end position="267"/>
    </location>
</feature>
<feature type="transmembrane region" description="Helical" evidence="11">
    <location>
        <begin position="316"/>
        <end position="339"/>
    </location>
</feature>
<keyword evidence="11" id="KW-1133">Transmembrane helix</keyword>
<dbReference type="PROSITE" id="PS00108">
    <property type="entry name" value="PROTEIN_KINASE_ST"/>
    <property type="match status" value="1"/>
</dbReference>
<evidence type="ECO:0000256" key="11">
    <source>
        <dbReference type="SAM" id="Phobius"/>
    </source>
</evidence>
<dbReference type="SUPFAM" id="SSF56112">
    <property type="entry name" value="Protein kinase-like (PK-like)"/>
    <property type="match status" value="1"/>
</dbReference>
<dbReference type="Gene3D" id="3.30.10.20">
    <property type="match status" value="1"/>
</dbReference>
<evidence type="ECO:0000259" key="12">
    <source>
        <dbReference type="PROSITE" id="PS50011"/>
    </source>
</evidence>
<dbReference type="FunFam" id="3.30.200.20:FF:000035">
    <property type="entry name" value="Serine/threonine protein kinase Stk1"/>
    <property type="match status" value="1"/>
</dbReference>
<feature type="compositionally biased region" description="Low complexity" evidence="10">
    <location>
        <begin position="503"/>
        <end position="520"/>
    </location>
</feature>
<comment type="catalytic activity">
    <reaction evidence="8">
        <text>L-threonyl-[protein] + ATP = O-phospho-L-threonyl-[protein] + ADP + H(+)</text>
        <dbReference type="Rhea" id="RHEA:46608"/>
        <dbReference type="Rhea" id="RHEA-COMP:11060"/>
        <dbReference type="Rhea" id="RHEA-COMP:11605"/>
        <dbReference type="ChEBI" id="CHEBI:15378"/>
        <dbReference type="ChEBI" id="CHEBI:30013"/>
        <dbReference type="ChEBI" id="CHEBI:30616"/>
        <dbReference type="ChEBI" id="CHEBI:61977"/>
        <dbReference type="ChEBI" id="CHEBI:456216"/>
        <dbReference type="EC" id="2.7.11.1"/>
    </reaction>
</comment>
<dbReference type="Proteomes" id="UP000242637">
    <property type="component" value="Chromosome 1"/>
</dbReference>
<dbReference type="Pfam" id="PF00069">
    <property type="entry name" value="Pkinase"/>
    <property type="match status" value="1"/>
</dbReference>
<evidence type="ECO:0000256" key="8">
    <source>
        <dbReference type="ARBA" id="ARBA00047899"/>
    </source>
</evidence>
<keyword evidence="11" id="KW-0812">Transmembrane</keyword>
<dbReference type="OrthoDB" id="9762169at2"/>
<accession>A0A239V8N7</accession>
<evidence type="ECO:0000256" key="4">
    <source>
        <dbReference type="ARBA" id="ARBA00022737"/>
    </source>
</evidence>
<name>A0A239V8N7_9MICO</name>
<keyword evidence="6 14" id="KW-0418">Kinase</keyword>
<dbReference type="InterPro" id="IPR005543">
    <property type="entry name" value="PASTA_dom"/>
</dbReference>
<evidence type="ECO:0000259" key="13">
    <source>
        <dbReference type="PROSITE" id="PS51178"/>
    </source>
</evidence>
<dbReference type="GeneID" id="63458704"/>
<evidence type="ECO:0000256" key="5">
    <source>
        <dbReference type="ARBA" id="ARBA00022741"/>
    </source>
</evidence>
<dbReference type="CDD" id="cd06577">
    <property type="entry name" value="PASTA_pknB"/>
    <property type="match status" value="1"/>
</dbReference>
<dbReference type="InterPro" id="IPR011009">
    <property type="entry name" value="Kinase-like_dom_sf"/>
</dbReference>
<dbReference type="PROSITE" id="PS51178">
    <property type="entry name" value="PASTA"/>
    <property type="match status" value="1"/>
</dbReference>
<dbReference type="AlphaFoldDB" id="A0A239V8N7"/>
<feature type="compositionally biased region" description="Low complexity" evidence="10">
    <location>
        <begin position="348"/>
        <end position="377"/>
    </location>
</feature>
<evidence type="ECO:0000313" key="14">
    <source>
        <dbReference type="EMBL" id="SNV18299.1"/>
    </source>
</evidence>
<keyword evidence="5" id="KW-0547">Nucleotide-binding</keyword>
<evidence type="ECO:0000256" key="7">
    <source>
        <dbReference type="ARBA" id="ARBA00022840"/>
    </source>
</evidence>
<dbReference type="PANTHER" id="PTHR43289">
    <property type="entry name" value="MITOGEN-ACTIVATED PROTEIN KINASE KINASE KINASE 20-RELATED"/>
    <property type="match status" value="1"/>
</dbReference>
<dbReference type="PROSITE" id="PS50011">
    <property type="entry name" value="PROTEIN_KINASE_DOM"/>
    <property type="match status" value="1"/>
</dbReference>
<dbReference type="GO" id="GO:0004674">
    <property type="term" value="F:protein serine/threonine kinase activity"/>
    <property type="evidence" value="ECO:0007669"/>
    <property type="project" value="UniProtKB-KW"/>
</dbReference>
<dbReference type="SMART" id="SM00740">
    <property type="entry name" value="PASTA"/>
    <property type="match status" value="1"/>
</dbReference>
<evidence type="ECO:0000256" key="10">
    <source>
        <dbReference type="SAM" id="MobiDB-lite"/>
    </source>
</evidence>
<dbReference type="RefSeq" id="WP_051277529.1">
    <property type="nucleotide sequence ID" value="NZ_LT906453.1"/>
</dbReference>
<dbReference type="Gene3D" id="1.10.510.10">
    <property type="entry name" value="Transferase(Phosphotransferase) domain 1"/>
    <property type="match status" value="1"/>
</dbReference>
<feature type="region of interest" description="Disordered" evidence="10">
    <location>
        <begin position="415"/>
        <end position="531"/>
    </location>
</feature>
<keyword evidence="3 14" id="KW-0808">Transferase</keyword>
<feature type="region of interest" description="Disordered" evidence="10">
    <location>
        <begin position="342"/>
        <end position="381"/>
    </location>
</feature>
<protein>
    <recommendedName>
        <fullName evidence="1">non-specific serine/threonine protein kinase</fullName>
        <ecNumber evidence="1">2.7.11.1</ecNumber>
    </recommendedName>
</protein>
<evidence type="ECO:0000256" key="6">
    <source>
        <dbReference type="ARBA" id="ARBA00022777"/>
    </source>
</evidence>
<dbReference type="PANTHER" id="PTHR43289:SF6">
    <property type="entry name" value="SERINE_THREONINE-PROTEIN KINASE NEKL-3"/>
    <property type="match status" value="1"/>
</dbReference>